<evidence type="ECO:0000256" key="1">
    <source>
        <dbReference type="SAM" id="Phobius"/>
    </source>
</evidence>
<dbReference type="Pfam" id="PF00932">
    <property type="entry name" value="LTD"/>
    <property type="match status" value="2"/>
</dbReference>
<reference evidence="3 4" key="1">
    <citation type="journal article" date="2014" name="Genome Announc.">
        <title>Complete Genome Sequence of the Extreme Thermophile Dictyoglomus thermophilum H-6-12.</title>
        <authorList>
            <person name="Coil D.A."/>
            <person name="Badger J.H."/>
            <person name="Forberger H.C."/>
            <person name="Riggs F."/>
            <person name="Madupu R."/>
            <person name="Fedorova N."/>
            <person name="Ward N."/>
            <person name="Robb F.T."/>
            <person name="Eisen J.A."/>
        </authorList>
    </citation>
    <scope>NUCLEOTIDE SEQUENCE [LARGE SCALE GENOMIC DNA]</scope>
    <source>
        <strain evidence="4">ATCC 35947 / DSM 3960 / H-6-12</strain>
    </source>
</reference>
<dbReference type="PaxDb" id="309799-DICTH_1047"/>
<dbReference type="InterPro" id="IPR036415">
    <property type="entry name" value="Lamin_tail_dom_sf"/>
</dbReference>
<gene>
    <name evidence="3" type="ordered locus">DICTH_1047</name>
</gene>
<accession>B5YED8</accession>
<proteinExistence type="predicted"/>
<name>B5YED8_DICT6</name>
<keyword evidence="1" id="KW-0472">Membrane</keyword>
<dbReference type="InterPro" id="IPR001322">
    <property type="entry name" value="Lamin_tail_dom"/>
</dbReference>
<dbReference type="AlphaFoldDB" id="B5YED8"/>
<evidence type="ECO:0000313" key="3">
    <source>
        <dbReference type="EMBL" id="ACI18945.1"/>
    </source>
</evidence>
<dbReference type="Proteomes" id="UP000001733">
    <property type="component" value="Chromosome"/>
</dbReference>
<dbReference type="RefSeq" id="WP_012547577.1">
    <property type="nucleotide sequence ID" value="NC_011297.1"/>
</dbReference>
<dbReference type="STRING" id="309799.DICTH_1047"/>
<dbReference type="SUPFAM" id="SSF74853">
    <property type="entry name" value="Lamin A/C globular tail domain"/>
    <property type="match status" value="2"/>
</dbReference>
<dbReference type="OrthoDB" id="9758406at2"/>
<evidence type="ECO:0000313" key="4">
    <source>
        <dbReference type="Proteomes" id="UP000001733"/>
    </source>
</evidence>
<dbReference type="PROSITE" id="PS51841">
    <property type="entry name" value="LTD"/>
    <property type="match status" value="1"/>
</dbReference>
<dbReference type="EMBL" id="CP001146">
    <property type="protein sequence ID" value="ACI18945.1"/>
    <property type="molecule type" value="Genomic_DNA"/>
</dbReference>
<feature type="transmembrane region" description="Helical" evidence="1">
    <location>
        <begin position="7"/>
        <end position="28"/>
    </location>
</feature>
<dbReference type="KEGG" id="dth:DICTH_1047"/>
<feature type="domain" description="LTD" evidence="2">
    <location>
        <begin position="320"/>
        <end position="472"/>
    </location>
</feature>
<keyword evidence="1" id="KW-1133">Transmembrane helix</keyword>
<sequence>MKKGLTFIEILITVLILGLIAILLANILSNFNILFSQKTEERESISNLQTIVDKLTRDIRQGNQVLDISPPTQTLGYLVLSFPSGDQSTYSYSYYNGKYYFTVDGEILAGPIREIRFMGLDDNLTYTTVTSAIRTLSISITMDDGRYISTTVALRSQTIPQIIGIFIREIMYYPAPRDRQGNSISENLMEFVVISNATYSSINLNGWKINGHIISNTLSGTYTVPAQGLAIIGAKGSNLSSHYFIPKNCIILEVSDQYLGQNNNPLGNNGDTVVLQDINNTVVDKVTYDKSWGGQPSGNTYYSLSRKSIQNPSQDPSNWESSKFKNYSLSTPRIDVYCLLPPIVINEIMYYPAPYDKNGRGRNERDIEFIEIYNTSNQTVNIQNWQINGNTLVTLASGSWNLSPGSYAVIGGNRSALDRYYNLAQNTTYIRTNSRGLASGGGELSDTAGTVTLADPNGSTVDQVNYSYTWGGYPSSSGNYRYHYSLERKYWDMFPNDPSNWGSSSNLNYSVRVLLLTYNVYCTPGGKNSNSP</sequence>
<protein>
    <submittedName>
        <fullName evidence="3">Prokaryotic N-terminal methylation motif domain protein</fullName>
    </submittedName>
</protein>
<organism evidence="3 4">
    <name type="scientific">Dictyoglomus thermophilum (strain ATCC 35947 / DSM 3960 / H-6-12)</name>
    <dbReference type="NCBI Taxonomy" id="309799"/>
    <lineage>
        <taxon>Bacteria</taxon>
        <taxon>Pseudomonadati</taxon>
        <taxon>Dictyoglomota</taxon>
        <taxon>Dictyoglomia</taxon>
        <taxon>Dictyoglomales</taxon>
        <taxon>Dictyoglomaceae</taxon>
        <taxon>Dictyoglomus</taxon>
    </lineage>
</organism>
<evidence type="ECO:0000259" key="2">
    <source>
        <dbReference type="PROSITE" id="PS51841"/>
    </source>
</evidence>
<keyword evidence="4" id="KW-1185">Reference proteome</keyword>
<dbReference type="HOGENOM" id="CLU_480403_0_0_0"/>
<keyword evidence="1" id="KW-0812">Transmembrane</keyword>